<dbReference type="PANTHER" id="PTHR42909:SF1">
    <property type="entry name" value="CARBOHYDRATE KINASE PFKB DOMAIN-CONTAINING PROTEIN"/>
    <property type="match status" value="1"/>
</dbReference>
<keyword evidence="5" id="KW-0326">Glycosidase</keyword>
<organism evidence="6">
    <name type="scientific">marine metagenome</name>
    <dbReference type="NCBI Taxonomy" id="408172"/>
    <lineage>
        <taxon>unclassified sequences</taxon>
        <taxon>metagenomes</taxon>
        <taxon>ecological metagenomes</taxon>
    </lineage>
</organism>
<keyword evidence="3" id="KW-0464">Manganese</keyword>
<dbReference type="InterPro" id="IPR007342">
    <property type="entry name" value="PsuG"/>
</dbReference>
<dbReference type="GO" id="GO:0046872">
    <property type="term" value="F:metal ion binding"/>
    <property type="evidence" value="ECO:0007669"/>
    <property type="project" value="UniProtKB-KW"/>
</dbReference>
<reference evidence="6" key="1">
    <citation type="submission" date="2018-05" db="EMBL/GenBank/DDBJ databases">
        <authorList>
            <person name="Lanie J.A."/>
            <person name="Ng W.-L."/>
            <person name="Kazmierczak K.M."/>
            <person name="Andrzejewski T.M."/>
            <person name="Davidsen T.M."/>
            <person name="Wayne K.J."/>
            <person name="Tettelin H."/>
            <person name="Glass J.I."/>
            <person name="Rusch D."/>
            <person name="Podicherti R."/>
            <person name="Tsui H.-C.T."/>
            <person name="Winkler M.E."/>
        </authorList>
    </citation>
    <scope>NUCLEOTIDE SEQUENCE</scope>
</reference>
<dbReference type="Gene3D" id="3.40.1790.10">
    <property type="entry name" value="Indigoidine synthase domain"/>
    <property type="match status" value="1"/>
</dbReference>
<sequence>MNLNLSVSVQTALRRKQPLLAMESTIIAHGMPYPESFDFALKAETLCRELSVVPATIAIIDGVPHVGLNEAQLKFITHHSSIQKVSRRELGVASIEKWNGATTVSATMHIAQMAGIQVFATGGIGGVHRGVEHSFDVSQDLTALKEIPIVVVSSGAKAILDLPKTVEILETLGVCLVGYKTNIFPAFYSVDSGLEIPHRTNSPQEIAELYKKNKEIGLTGALLVGNPVPWNQEIPRKDIEPIITNALKEVEKKGLRGKEITPFLLDLVARSNDGHSLKTNIALALNNVRLGVDISRELADVT</sequence>
<dbReference type="PANTHER" id="PTHR42909">
    <property type="entry name" value="ZGC:136858"/>
    <property type="match status" value="1"/>
</dbReference>
<dbReference type="HAMAP" id="MF_01876">
    <property type="entry name" value="PsiMP_glycosidase"/>
    <property type="match status" value="1"/>
</dbReference>
<proteinExistence type="inferred from homology"/>
<evidence type="ECO:0000256" key="4">
    <source>
        <dbReference type="ARBA" id="ARBA00023239"/>
    </source>
</evidence>
<evidence type="ECO:0000256" key="3">
    <source>
        <dbReference type="ARBA" id="ARBA00023211"/>
    </source>
</evidence>
<gene>
    <name evidence="6" type="ORF">METZ01_LOCUS46564</name>
</gene>
<dbReference type="SUPFAM" id="SSF110581">
    <property type="entry name" value="Indigoidine synthase A-like"/>
    <property type="match status" value="1"/>
</dbReference>
<evidence type="ECO:0000256" key="5">
    <source>
        <dbReference type="ARBA" id="ARBA00023295"/>
    </source>
</evidence>
<dbReference type="GO" id="GO:0005737">
    <property type="term" value="C:cytoplasm"/>
    <property type="evidence" value="ECO:0007669"/>
    <property type="project" value="TreeGrafter"/>
</dbReference>
<keyword evidence="4" id="KW-0456">Lyase</keyword>
<dbReference type="GO" id="GO:0004730">
    <property type="term" value="F:pseudouridylate synthase activity"/>
    <property type="evidence" value="ECO:0007669"/>
    <property type="project" value="InterPro"/>
</dbReference>
<protein>
    <recommendedName>
        <fullName evidence="7">Pseudouridine-5'-phosphate glycosidase</fullName>
    </recommendedName>
</protein>
<dbReference type="Pfam" id="PF04227">
    <property type="entry name" value="Indigoidine_A"/>
    <property type="match status" value="1"/>
</dbReference>
<evidence type="ECO:0000256" key="2">
    <source>
        <dbReference type="ARBA" id="ARBA00022801"/>
    </source>
</evidence>
<accession>A0A381RPB4</accession>
<evidence type="ECO:0000256" key="1">
    <source>
        <dbReference type="ARBA" id="ARBA00022723"/>
    </source>
</evidence>
<keyword evidence="2" id="KW-0378">Hydrolase</keyword>
<keyword evidence="1" id="KW-0479">Metal-binding</keyword>
<dbReference type="InterPro" id="IPR022830">
    <property type="entry name" value="Indigdn_synthA-like"/>
</dbReference>
<evidence type="ECO:0000313" key="6">
    <source>
        <dbReference type="EMBL" id="SUZ93710.1"/>
    </source>
</evidence>
<dbReference type="GO" id="GO:0016798">
    <property type="term" value="F:hydrolase activity, acting on glycosyl bonds"/>
    <property type="evidence" value="ECO:0007669"/>
    <property type="project" value="UniProtKB-KW"/>
</dbReference>
<evidence type="ECO:0008006" key="7">
    <source>
        <dbReference type="Google" id="ProtNLM"/>
    </source>
</evidence>
<name>A0A381RPB4_9ZZZZ</name>
<dbReference type="EMBL" id="UINC01002170">
    <property type="protein sequence ID" value="SUZ93710.1"/>
    <property type="molecule type" value="Genomic_DNA"/>
</dbReference>
<dbReference type="AlphaFoldDB" id="A0A381RPB4"/>